<dbReference type="AlphaFoldDB" id="A0AAT9P8F6"/>
<dbReference type="EMBL" id="CP079955">
    <property type="protein sequence ID" value="QYA33938.2"/>
    <property type="molecule type" value="Genomic_DNA"/>
</dbReference>
<dbReference type="SUPFAM" id="SSF159006">
    <property type="entry name" value="YopX-like"/>
    <property type="match status" value="1"/>
</dbReference>
<sequence length="127" mass="15176">MTPKYRMWLKCAELMQRVHAINFYQETAEWIFHDLVNQKEVIEEELFENIILMQSTGMIDENKAEVFQDDIVWHDQNEDYGVVEIDEAKFVIRWQDGYVEDLFERIDLLEVVGNIHEHSGLLKENGE</sequence>
<evidence type="ECO:0000313" key="2">
    <source>
        <dbReference type="EMBL" id="QYA33938.2"/>
    </source>
</evidence>
<protein>
    <submittedName>
        <fullName evidence="2">YopX family protein</fullName>
    </submittedName>
</protein>
<reference evidence="2" key="1">
    <citation type="submission" date="2021-07" db="EMBL/GenBank/DDBJ databases">
        <title>Prevalence and characterization of methicillin-resistant Macrococcus spp. in food producing animals and meat in Switzerland in 2019.</title>
        <authorList>
            <person name="Keller J.E."/>
            <person name="Schwendener S."/>
            <person name="Neuenschwander J."/>
            <person name="Overesch G."/>
            <person name="Perreten V."/>
        </authorList>
    </citation>
    <scope>NUCLEOTIDE SEQUENCE</scope>
    <source>
        <strain evidence="2">19Msa1099</strain>
    </source>
</reference>
<dbReference type="InterPro" id="IPR023385">
    <property type="entry name" value="YopX-like_C"/>
</dbReference>
<name>A0AAT9P8F6_9STAP</name>
<dbReference type="Pfam" id="PF09643">
    <property type="entry name" value="YopX"/>
    <property type="match status" value="1"/>
</dbReference>
<gene>
    <name evidence="2" type="ORF">KYI10_07685</name>
</gene>
<dbReference type="Gene3D" id="2.30.30.290">
    <property type="entry name" value="YopX-like domains"/>
    <property type="match status" value="1"/>
</dbReference>
<dbReference type="InterPro" id="IPR019096">
    <property type="entry name" value="YopX_protein"/>
</dbReference>
<feature type="domain" description="YopX protein" evidence="1">
    <location>
        <begin position="4"/>
        <end position="123"/>
    </location>
</feature>
<proteinExistence type="predicted"/>
<accession>A0AAT9P8F6</accession>
<organism evidence="2">
    <name type="scientific">Macrococcus psychrotolerans</name>
    <dbReference type="NCBI Taxonomy" id="3039389"/>
    <lineage>
        <taxon>Bacteria</taxon>
        <taxon>Bacillati</taxon>
        <taxon>Bacillota</taxon>
        <taxon>Bacilli</taxon>
        <taxon>Bacillales</taxon>
        <taxon>Staphylococcaceae</taxon>
        <taxon>Macrococcus</taxon>
    </lineage>
</organism>
<evidence type="ECO:0000259" key="1">
    <source>
        <dbReference type="Pfam" id="PF09643"/>
    </source>
</evidence>